<feature type="transmembrane region" description="Helical" evidence="11">
    <location>
        <begin position="375"/>
        <end position="394"/>
    </location>
</feature>
<dbReference type="Ensembl" id="ENSEBUT00000018279.1">
    <property type="protein sequence ID" value="ENSEBUP00000017703.1"/>
    <property type="gene ID" value="ENSEBUG00000010959.1"/>
</dbReference>
<evidence type="ECO:0000256" key="3">
    <source>
        <dbReference type="ARBA" id="ARBA00022692"/>
    </source>
</evidence>
<dbReference type="GeneTree" id="ENSGT00390000018895"/>
<evidence type="ECO:0000256" key="5">
    <source>
        <dbReference type="ARBA" id="ARBA00022989"/>
    </source>
</evidence>
<evidence type="ECO:0000256" key="6">
    <source>
        <dbReference type="ARBA" id="ARBA00023136"/>
    </source>
</evidence>
<feature type="transmembrane region" description="Helical" evidence="11">
    <location>
        <begin position="245"/>
        <end position="264"/>
    </location>
</feature>
<evidence type="ECO:0000256" key="10">
    <source>
        <dbReference type="SAM" id="MobiDB-lite"/>
    </source>
</evidence>
<feature type="transmembrane region" description="Helical" evidence="11">
    <location>
        <begin position="70"/>
        <end position="89"/>
    </location>
</feature>
<dbReference type="PANTHER" id="PTHR12995:SF2">
    <property type="entry name" value="TRANSMEMBRANE PROTEIN 39B"/>
    <property type="match status" value="1"/>
</dbReference>
<keyword evidence="5 11" id="KW-1133">Transmembrane helix</keyword>
<evidence type="ECO:0000256" key="8">
    <source>
        <dbReference type="ARBA" id="ARBA00037372"/>
    </source>
</evidence>
<evidence type="ECO:0000256" key="11">
    <source>
        <dbReference type="SAM" id="Phobius"/>
    </source>
</evidence>
<dbReference type="GO" id="GO:0005789">
    <property type="term" value="C:endoplasmic reticulum membrane"/>
    <property type="evidence" value="ECO:0007669"/>
    <property type="project" value="UniProtKB-SubCell"/>
</dbReference>
<keyword evidence="6 11" id="KW-0472">Membrane</keyword>
<reference evidence="12" key="2">
    <citation type="submission" date="2025-09" db="UniProtKB">
        <authorList>
            <consortium name="Ensembl"/>
        </authorList>
    </citation>
    <scope>IDENTIFICATION</scope>
</reference>
<protein>
    <recommendedName>
        <fullName evidence="9">Transmembrane protein 39B</fullName>
    </recommendedName>
</protein>
<feature type="transmembrane region" description="Helical" evidence="11">
    <location>
        <begin position="406"/>
        <end position="423"/>
    </location>
</feature>
<evidence type="ECO:0000256" key="2">
    <source>
        <dbReference type="ARBA" id="ARBA00010737"/>
    </source>
</evidence>
<dbReference type="AlphaFoldDB" id="A0A8C4QMC9"/>
<dbReference type="Proteomes" id="UP000694388">
    <property type="component" value="Unplaced"/>
</dbReference>
<evidence type="ECO:0000256" key="4">
    <source>
        <dbReference type="ARBA" id="ARBA00022824"/>
    </source>
</evidence>
<evidence type="ECO:0000313" key="13">
    <source>
        <dbReference type="Proteomes" id="UP000694388"/>
    </source>
</evidence>
<dbReference type="Pfam" id="PF10271">
    <property type="entry name" value="Tmp39"/>
    <property type="match status" value="1"/>
</dbReference>
<keyword evidence="4" id="KW-0256">Endoplasmic reticulum</keyword>
<keyword evidence="7" id="KW-0325">Glycoprotein</keyword>
<keyword evidence="3 11" id="KW-0812">Transmembrane</keyword>
<keyword evidence="13" id="KW-1185">Reference proteome</keyword>
<sequence>MAGGRRGPARQQYGRPPLSPTSSSGAGSRTGLPGPASSPPLASGVGPLHIRHPKVPELAPNGGLAFEGFLFLYLFLALLTHLLNLYKTVWWYPAQHPPSHTTLVSKLDLYKLISCILTLTLTNFQYLLLMGEISPGTVPQLVLLLSLRVALLTVSASIQAWTLSRLFHSHSLISLLFLCYPLVRCIHHLYKNFINQELMYLFVFLRQQFVGASVLPPHACALSPPAVRAEVQLLKWDFNLRIKEVLYNSLLSAYYVAFLPLCFLKSTQHYDMRWSCEHLLLVWVNSFVLLTAHRLPPTYCDRLHRAAAHLGCWQRLEPGAHGNTPQHTWSESIIWPQGVLVRHQKSLYRALGTLNVAIPSDVSHARFYFLFHRPLRILNSLLTIEGAVVVYELYGLASSRRWQHSLSAAVLLFANYVLVYRLLRDRLVLGRAYARADSLQR</sequence>
<proteinExistence type="inferred from homology"/>
<dbReference type="PANTHER" id="PTHR12995">
    <property type="entry name" value="FI21814P1"/>
    <property type="match status" value="1"/>
</dbReference>
<dbReference type="InterPro" id="IPR019397">
    <property type="entry name" value="Uncharacterised_TMEM39"/>
</dbReference>
<feature type="transmembrane region" description="Helical" evidence="11">
    <location>
        <begin position="141"/>
        <end position="161"/>
    </location>
</feature>
<dbReference type="OMA" id="STEWSHI"/>
<name>A0A8C4QMC9_EPTBU</name>
<evidence type="ECO:0000313" key="12">
    <source>
        <dbReference type="Ensembl" id="ENSEBUP00000017703.1"/>
    </source>
</evidence>
<accession>A0A8C4QMC9</accession>
<feature type="region of interest" description="Disordered" evidence="10">
    <location>
        <begin position="1"/>
        <end position="39"/>
    </location>
</feature>
<comment type="similarity">
    <text evidence="2">Belongs to the TMEM39 family.</text>
</comment>
<feature type="transmembrane region" description="Helical" evidence="11">
    <location>
        <begin position="167"/>
        <end position="186"/>
    </location>
</feature>
<evidence type="ECO:0000256" key="7">
    <source>
        <dbReference type="ARBA" id="ARBA00023180"/>
    </source>
</evidence>
<organism evidence="12 13">
    <name type="scientific">Eptatretus burgeri</name>
    <name type="common">Inshore hagfish</name>
    <dbReference type="NCBI Taxonomy" id="7764"/>
    <lineage>
        <taxon>Eukaryota</taxon>
        <taxon>Metazoa</taxon>
        <taxon>Chordata</taxon>
        <taxon>Craniata</taxon>
        <taxon>Vertebrata</taxon>
        <taxon>Cyclostomata</taxon>
        <taxon>Myxini</taxon>
        <taxon>Myxiniformes</taxon>
        <taxon>Myxinidae</taxon>
        <taxon>Eptatretinae</taxon>
        <taxon>Eptatretus</taxon>
    </lineage>
</organism>
<reference evidence="12" key="1">
    <citation type="submission" date="2025-08" db="UniProtKB">
        <authorList>
            <consortium name="Ensembl"/>
        </authorList>
    </citation>
    <scope>IDENTIFICATION</scope>
</reference>
<feature type="transmembrane region" description="Helical" evidence="11">
    <location>
        <begin position="109"/>
        <end position="129"/>
    </location>
</feature>
<evidence type="ECO:0000256" key="9">
    <source>
        <dbReference type="ARBA" id="ARBA00039169"/>
    </source>
</evidence>
<comment type="function">
    <text evidence="8">May protect the cells against DNA damage caused by exposure to the cold-warming stress and facilitates tissue damage repair during the recovery phase.</text>
</comment>
<evidence type="ECO:0000256" key="1">
    <source>
        <dbReference type="ARBA" id="ARBA00004477"/>
    </source>
</evidence>
<comment type="subcellular location">
    <subcellularLocation>
        <location evidence="1">Endoplasmic reticulum membrane</location>
        <topology evidence="1">Multi-pass membrane protein</topology>
    </subcellularLocation>
</comment>